<accession>A0ACB8Q6S9</accession>
<reference evidence="1" key="1">
    <citation type="submission" date="2021-02" db="EMBL/GenBank/DDBJ databases">
        <authorList>
            <consortium name="DOE Joint Genome Institute"/>
            <person name="Ahrendt S."/>
            <person name="Looney B.P."/>
            <person name="Miyauchi S."/>
            <person name="Morin E."/>
            <person name="Drula E."/>
            <person name="Courty P.E."/>
            <person name="Chicoki N."/>
            <person name="Fauchery L."/>
            <person name="Kohler A."/>
            <person name="Kuo A."/>
            <person name="Labutti K."/>
            <person name="Pangilinan J."/>
            <person name="Lipzen A."/>
            <person name="Riley R."/>
            <person name="Andreopoulos W."/>
            <person name="He G."/>
            <person name="Johnson J."/>
            <person name="Barry K.W."/>
            <person name="Grigoriev I.V."/>
            <person name="Nagy L."/>
            <person name="Hibbett D."/>
            <person name="Henrissat B."/>
            <person name="Matheny P.B."/>
            <person name="Labbe J."/>
            <person name="Martin F."/>
        </authorList>
    </citation>
    <scope>NUCLEOTIDE SEQUENCE</scope>
    <source>
        <strain evidence="1">EC-137</strain>
    </source>
</reference>
<name>A0ACB8Q6S9_9AGAM</name>
<comment type="caution">
    <text evidence="1">The sequence shown here is derived from an EMBL/GenBank/DDBJ whole genome shotgun (WGS) entry which is preliminary data.</text>
</comment>
<evidence type="ECO:0000313" key="2">
    <source>
        <dbReference type="Proteomes" id="UP000814128"/>
    </source>
</evidence>
<reference evidence="1" key="2">
    <citation type="journal article" date="2022" name="New Phytol.">
        <title>Evolutionary transition to the ectomycorrhizal habit in the genomes of a hyperdiverse lineage of mushroom-forming fungi.</title>
        <authorList>
            <person name="Looney B."/>
            <person name="Miyauchi S."/>
            <person name="Morin E."/>
            <person name="Drula E."/>
            <person name="Courty P.E."/>
            <person name="Kohler A."/>
            <person name="Kuo A."/>
            <person name="LaButti K."/>
            <person name="Pangilinan J."/>
            <person name="Lipzen A."/>
            <person name="Riley R."/>
            <person name="Andreopoulos W."/>
            <person name="He G."/>
            <person name="Johnson J."/>
            <person name="Nolan M."/>
            <person name="Tritt A."/>
            <person name="Barry K.W."/>
            <person name="Grigoriev I.V."/>
            <person name="Nagy L.G."/>
            <person name="Hibbett D."/>
            <person name="Henrissat B."/>
            <person name="Matheny P.B."/>
            <person name="Labbe J."/>
            <person name="Martin F.M."/>
        </authorList>
    </citation>
    <scope>NUCLEOTIDE SEQUENCE</scope>
    <source>
        <strain evidence="1">EC-137</strain>
    </source>
</reference>
<dbReference type="Proteomes" id="UP000814128">
    <property type="component" value="Unassembled WGS sequence"/>
</dbReference>
<proteinExistence type="predicted"/>
<evidence type="ECO:0000313" key="1">
    <source>
        <dbReference type="EMBL" id="KAI0027470.1"/>
    </source>
</evidence>
<dbReference type="EMBL" id="MU273899">
    <property type="protein sequence ID" value="KAI0027470.1"/>
    <property type="molecule type" value="Genomic_DNA"/>
</dbReference>
<protein>
    <submittedName>
        <fullName evidence="1">Uncharacterized protein</fullName>
    </submittedName>
</protein>
<gene>
    <name evidence="1" type="ORF">K488DRAFT_74521</name>
</gene>
<organism evidence="1 2">
    <name type="scientific">Vararia minispora EC-137</name>
    <dbReference type="NCBI Taxonomy" id="1314806"/>
    <lineage>
        <taxon>Eukaryota</taxon>
        <taxon>Fungi</taxon>
        <taxon>Dikarya</taxon>
        <taxon>Basidiomycota</taxon>
        <taxon>Agaricomycotina</taxon>
        <taxon>Agaricomycetes</taxon>
        <taxon>Russulales</taxon>
        <taxon>Lachnocladiaceae</taxon>
        <taxon>Vararia</taxon>
    </lineage>
</organism>
<keyword evidence="2" id="KW-1185">Reference proteome</keyword>
<sequence length="337" mass="37688">MVVKYQIHDPECREEHGIAERADDLLCRICVELEVLDNAKWSKRADTRERKRTAKRRIKECCPLTFGYPFTMRRRRRVHIVWGARTRDPAGVLQVITLPQISTLSSTRANESSAACGDAKCAARGAEREYEPGSPQKQPSISSFTLGSRETEEKNAETGVWQRFTYETQVLEVGEARKEVAKGRKEPTHGRKPAGRDGKLTCGNICAEHCATPNPVADWGVHTELLKHGKADGTQEREDGRLGTLEESGDIVIEIPGEASRAHRGVDDEQPHMQRMYALGDGAKLIVGLIAKTRASAFRFVDAECDAKRRKRRNDREVLSGSESLGEYGVKMFESLL</sequence>